<sequence length="62" mass="7012">MCGVTGWFGTQLTYSKSLMKLLLDADVTGPQNIHTRVLTETKKPFFWVSQALLSDIGLFIRH</sequence>
<organism evidence="1 2">
    <name type="scientific">Thiomonas arsenitoxydans (strain DSM 22701 / CIP 110005 / 3As)</name>
    <dbReference type="NCBI Taxonomy" id="426114"/>
    <lineage>
        <taxon>Bacteria</taxon>
        <taxon>Pseudomonadati</taxon>
        <taxon>Pseudomonadota</taxon>
        <taxon>Betaproteobacteria</taxon>
        <taxon>Burkholderiales</taxon>
        <taxon>Thiomonas</taxon>
    </lineage>
</organism>
<name>A0ABM9T5X7_THIA3</name>
<accession>A0ABM9T5X7</accession>
<protein>
    <recommendedName>
        <fullName evidence="3">Glutamine amidotransferase type-2 domain-containing protein</fullName>
    </recommendedName>
</protein>
<evidence type="ECO:0008006" key="3">
    <source>
        <dbReference type="Google" id="ProtNLM"/>
    </source>
</evidence>
<comment type="caution">
    <text evidence="1">The sequence shown here is derived from an EMBL/GenBank/DDBJ whole genome shotgun (WGS) entry which is preliminary data.</text>
</comment>
<evidence type="ECO:0000313" key="2">
    <source>
        <dbReference type="Proteomes" id="UP000078599"/>
    </source>
</evidence>
<proteinExistence type="predicted"/>
<keyword evidence="2" id="KW-1185">Reference proteome</keyword>
<evidence type="ECO:0000313" key="1">
    <source>
        <dbReference type="EMBL" id="CQR34150.1"/>
    </source>
</evidence>
<dbReference type="EMBL" id="CTRI01000023">
    <property type="protein sequence ID" value="CQR34150.1"/>
    <property type="molecule type" value="Genomic_DNA"/>
</dbReference>
<gene>
    <name evidence="1" type="ORF">THICB1_30336</name>
</gene>
<reference evidence="1 2" key="1">
    <citation type="submission" date="2015-03" db="EMBL/GenBank/DDBJ databases">
        <authorList>
            <person name="Regsiter A."/>
            <person name="william w."/>
        </authorList>
    </citation>
    <scope>NUCLEOTIDE SEQUENCE [LARGE SCALE GENOMIC DNA]</scope>
    <source>
        <strain evidence="1 2">CB1</strain>
    </source>
</reference>
<dbReference type="Proteomes" id="UP000078599">
    <property type="component" value="Unassembled WGS sequence"/>
</dbReference>